<feature type="domain" description="EGF-like" evidence="3">
    <location>
        <begin position="255"/>
        <end position="293"/>
    </location>
</feature>
<feature type="domain" description="EGF-like" evidence="3">
    <location>
        <begin position="306"/>
        <end position="341"/>
    </location>
</feature>
<feature type="domain" description="EGF-like" evidence="3">
    <location>
        <begin position="394"/>
        <end position="426"/>
    </location>
</feature>
<dbReference type="EMBL" id="JACVVK020000647">
    <property type="protein sequence ID" value="KAK7460738.1"/>
    <property type="molecule type" value="Genomic_DNA"/>
</dbReference>
<feature type="signal peptide" evidence="2">
    <location>
        <begin position="1"/>
        <end position="22"/>
    </location>
</feature>
<dbReference type="InterPro" id="IPR000742">
    <property type="entry name" value="EGF"/>
</dbReference>
<proteinExistence type="predicted"/>
<comment type="caution">
    <text evidence="4">The sequence shown here is derived from an EMBL/GenBank/DDBJ whole genome shotgun (WGS) entry which is preliminary data.</text>
</comment>
<accession>A0ABD0J4Q4</accession>
<gene>
    <name evidence="4" type="ORF">BaRGS_00038853</name>
</gene>
<evidence type="ECO:0000313" key="4">
    <source>
        <dbReference type="EMBL" id="KAK7460738.1"/>
    </source>
</evidence>
<evidence type="ECO:0000256" key="1">
    <source>
        <dbReference type="SAM" id="MobiDB-lite"/>
    </source>
</evidence>
<sequence length="487" mass="52846">MDPLRIVIILGVMCCAVKPAKSTVEKYTIWKTAETENPEAKTCSMSRGTCTVECAPQEECTCGEGYKAFDQRCAKNSFHSQNCNADPVTGNCKGTCANNMCTCETGLIAEGHNCGSEYFPETCRNGTDCGWNREGTCWNNRCYCKNGLLAMDGKCRRTRFPVEDCNAEKCPPPAICMDKDCVCGPGYFNMDFQLSMLKGCFQYRHHQPSCKASGSDMNCFGKCGDDNTCICRDGNAAVKYKCEPLDYFRYDLQLPCSDGSGDCVDAVCVDKNATGQCICHPGSRVSMSSRQCLMNYFSIQSVDPTQCSQDDICCGFNGRCNREDGVCVCQSDYVANRNRCVMTSATASGCKENSENCPSATGTCDTTTGSCHCKAGFFTEDGKTCVTHSFKPASCNDGDACGDNGKCSNSTCVCNLGFIVKDEKCVEGQERESPNCKKTSQKTPTDGTRKTAGPDAEFKPSGDATRTTISLWTALLIAMLSLTLLLF</sequence>
<feature type="chain" id="PRO_5044744960" description="EGF-like domain-containing protein" evidence="2">
    <location>
        <begin position="23"/>
        <end position="487"/>
    </location>
</feature>
<feature type="region of interest" description="Disordered" evidence="1">
    <location>
        <begin position="434"/>
        <end position="463"/>
    </location>
</feature>
<reference evidence="4 5" key="1">
    <citation type="journal article" date="2023" name="Sci. Data">
        <title>Genome assembly of the Korean intertidal mud-creeper Batillaria attramentaria.</title>
        <authorList>
            <person name="Patra A.K."/>
            <person name="Ho P.T."/>
            <person name="Jun S."/>
            <person name="Lee S.J."/>
            <person name="Kim Y."/>
            <person name="Won Y.J."/>
        </authorList>
    </citation>
    <scope>NUCLEOTIDE SEQUENCE [LARGE SCALE GENOMIC DNA]</scope>
    <source>
        <strain evidence="4">Wonlab-2016</strain>
    </source>
</reference>
<dbReference type="Proteomes" id="UP001519460">
    <property type="component" value="Unassembled WGS sequence"/>
</dbReference>
<dbReference type="PANTHER" id="PTHR39069">
    <property type="entry name" value="ECDYSONE-INDUCIBLE GENE E1, ISOFORM A"/>
    <property type="match status" value="1"/>
</dbReference>
<keyword evidence="2" id="KW-0732">Signal</keyword>
<feature type="domain" description="EGF-like" evidence="3">
    <location>
        <begin position="349"/>
        <end position="386"/>
    </location>
</feature>
<evidence type="ECO:0000256" key="2">
    <source>
        <dbReference type="SAM" id="SignalP"/>
    </source>
</evidence>
<keyword evidence="5" id="KW-1185">Reference proteome</keyword>
<organism evidence="4 5">
    <name type="scientific">Batillaria attramentaria</name>
    <dbReference type="NCBI Taxonomy" id="370345"/>
    <lineage>
        <taxon>Eukaryota</taxon>
        <taxon>Metazoa</taxon>
        <taxon>Spiralia</taxon>
        <taxon>Lophotrochozoa</taxon>
        <taxon>Mollusca</taxon>
        <taxon>Gastropoda</taxon>
        <taxon>Caenogastropoda</taxon>
        <taxon>Sorbeoconcha</taxon>
        <taxon>Cerithioidea</taxon>
        <taxon>Batillariidae</taxon>
        <taxon>Batillaria</taxon>
    </lineage>
</organism>
<dbReference type="AlphaFoldDB" id="A0ABD0J4Q4"/>
<evidence type="ECO:0000259" key="3">
    <source>
        <dbReference type="SMART" id="SM00181"/>
    </source>
</evidence>
<evidence type="ECO:0000313" key="5">
    <source>
        <dbReference type="Proteomes" id="UP001519460"/>
    </source>
</evidence>
<protein>
    <recommendedName>
        <fullName evidence="3">EGF-like domain-containing protein</fullName>
    </recommendedName>
</protein>
<feature type="compositionally biased region" description="Polar residues" evidence="1">
    <location>
        <begin position="436"/>
        <end position="446"/>
    </location>
</feature>
<dbReference type="PANTHER" id="PTHR39069:SF8">
    <property type="entry name" value="FI17111P1"/>
    <property type="match status" value="1"/>
</dbReference>
<name>A0ABD0J4Q4_9CAEN</name>
<dbReference type="SMART" id="SM00181">
    <property type="entry name" value="EGF"/>
    <property type="match status" value="5"/>
</dbReference>
<feature type="domain" description="EGF-like" evidence="3">
    <location>
        <begin position="42"/>
        <end position="74"/>
    </location>
</feature>